<dbReference type="EMBL" id="MLAK01001282">
    <property type="protein sequence ID" value="OHS94852.1"/>
    <property type="molecule type" value="Genomic_DNA"/>
</dbReference>
<evidence type="ECO:0000313" key="3">
    <source>
        <dbReference type="Proteomes" id="UP000179807"/>
    </source>
</evidence>
<keyword evidence="1" id="KW-1133">Transmembrane helix</keyword>
<dbReference type="RefSeq" id="XP_068347989.1">
    <property type="nucleotide sequence ID" value="XM_068495650.1"/>
</dbReference>
<dbReference type="AlphaFoldDB" id="A0A1J4JC67"/>
<evidence type="ECO:0000256" key="1">
    <source>
        <dbReference type="SAM" id="Phobius"/>
    </source>
</evidence>
<keyword evidence="3" id="KW-1185">Reference proteome</keyword>
<name>A0A1J4JC67_9EUKA</name>
<dbReference type="GeneID" id="94830354"/>
<dbReference type="VEuPathDB" id="TrichDB:TRFO_10765"/>
<dbReference type="Proteomes" id="UP000179807">
    <property type="component" value="Unassembled WGS sequence"/>
</dbReference>
<dbReference type="PANTHER" id="PTHR12224">
    <property type="entry name" value="BETA-1,4-MANNOSYL-GLYCOPROTEIN BETA-1,4-N-ACETYLGLUCOSAMINYL-TRANSFERASE"/>
    <property type="match status" value="1"/>
</dbReference>
<sequence>MNVFIKWKSFTIVWLTIINMIFAYFSKKDPFFLIKFHFSSPKIYDCFIYFGEKNMLFFRVLQLYQYVEKFVIGMSNVTFSGKPNVIELDFLKKELKSYSNKICIFEIEMTALHESAWSREEFQRNSIIKKLNDFHPHKEDVLIMSDCDEILTRQGIIYLKNNLPKTYFRFKSLFFYYSLRWFKGFWNAPSVINYGFLIKSNLSLNFFRKKVDSKGNFNNLLESPIYAIHCSYCFPDLLEIKRKLNSFSHTEYSRRPYTIPEYIYSRVLCGDDLFMRGKGLYYISNLENIIIPNMSNLKYLSKMMPFSNVSFINMTEVYYYIQKRCPNHPASIENPMDWS</sequence>
<dbReference type="OrthoDB" id="6474464at2759"/>
<proteinExistence type="predicted"/>
<dbReference type="Pfam" id="PF04724">
    <property type="entry name" value="Glyco_transf_17"/>
    <property type="match status" value="1"/>
</dbReference>
<reference evidence="2" key="1">
    <citation type="submission" date="2016-10" db="EMBL/GenBank/DDBJ databases">
        <authorList>
            <person name="Benchimol M."/>
            <person name="Almeida L.G."/>
            <person name="Vasconcelos A.T."/>
            <person name="Perreira-Neves A."/>
            <person name="Rosa I.A."/>
            <person name="Tasca T."/>
            <person name="Bogo M.R."/>
            <person name="de Souza W."/>
        </authorList>
    </citation>
    <scope>NUCLEOTIDE SEQUENCE [LARGE SCALE GENOMIC DNA]</scope>
    <source>
        <strain evidence="2">K</strain>
    </source>
</reference>
<feature type="transmembrane region" description="Helical" evidence="1">
    <location>
        <begin position="7"/>
        <end position="25"/>
    </location>
</feature>
<keyword evidence="1" id="KW-0812">Transmembrane</keyword>
<dbReference type="GO" id="GO:0003830">
    <property type="term" value="F:beta-1,4-mannosylglycoprotein 4-beta-N-acetylglucosaminyltransferase activity"/>
    <property type="evidence" value="ECO:0007669"/>
    <property type="project" value="InterPro"/>
</dbReference>
<dbReference type="GO" id="GO:0016020">
    <property type="term" value="C:membrane"/>
    <property type="evidence" value="ECO:0007669"/>
    <property type="project" value="InterPro"/>
</dbReference>
<keyword evidence="1" id="KW-0472">Membrane</keyword>
<dbReference type="InterPro" id="IPR006813">
    <property type="entry name" value="Glyco_trans_17"/>
</dbReference>
<evidence type="ECO:0008006" key="4">
    <source>
        <dbReference type="Google" id="ProtNLM"/>
    </source>
</evidence>
<accession>A0A1J4JC67</accession>
<evidence type="ECO:0000313" key="2">
    <source>
        <dbReference type="EMBL" id="OHS94852.1"/>
    </source>
</evidence>
<gene>
    <name evidence="2" type="ORF">TRFO_10765</name>
</gene>
<dbReference type="GO" id="GO:0006044">
    <property type="term" value="P:N-acetylglucosamine metabolic process"/>
    <property type="evidence" value="ECO:0007669"/>
    <property type="project" value="TreeGrafter"/>
</dbReference>
<dbReference type="PANTHER" id="PTHR12224:SF0">
    <property type="entry name" value="BETA-1,4-MANNOSYL-GLYCOPROTEIN 4-BETA-N-ACETYLGLUCOSAMINYLTRANSFERASE"/>
    <property type="match status" value="1"/>
</dbReference>
<comment type="caution">
    <text evidence="2">The sequence shown here is derived from an EMBL/GenBank/DDBJ whole genome shotgun (WGS) entry which is preliminary data.</text>
</comment>
<organism evidence="2 3">
    <name type="scientific">Tritrichomonas foetus</name>
    <dbReference type="NCBI Taxonomy" id="1144522"/>
    <lineage>
        <taxon>Eukaryota</taxon>
        <taxon>Metamonada</taxon>
        <taxon>Parabasalia</taxon>
        <taxon>Tritrichomonadida</taxon>
        <taxon>Tritrichomonadidae</taxon>
        <taxon>Tritrichomonas</taxon>
    </lineage>
</organism>
<protein>
    <recommendedName>
        <fullName evidence="4">Beta-1,4-mannosyl-glycoprotein beta-1,4-N-acetylglucosaminyltransferase</fullName>
    </recommendedName>
</protein>